<dbReference type="Pfam" id="PF06226">
    <property type="entry name" value="DUF1007"/>
    <property type="match status" value="1"/>
</dbReference>
<proteinExistence type="predicted"/>
<dbReference type="PIRSF" id="PIRSF008159">
    <property type="entry name" value="UCP008159_ABC"/>
    <property type="match status" value="1"/>
</dbReference>
<accession>A0A1A7NNY3</accession>
<keyword evidence="3" id="KW-1185">Reference proteome</keyword>
<evidence type="ECO:0000313" key="2">
    <source>
        <dbReference type="EMBL" id="OBW90784.1"/>
    </source>
</evidence>
<reference evidence="2 3" key="1">
    <citation type="submission" date="2014-11" db="EMBL/GenBank/DDBJ databases">
        <title>Pan-genome of Gallibacterium spp.</title>
        <authorList>
            <person name="Kudirkiene E."/>
            <person name="Bojesen A.M."/>
        </authorList>
    </citation>
    <scope>NUCLEOTIDE SEQUENCE [LARGE SCALE GENOMIC DNA]</scope>
    <source>
        <strain evidence="2 3">F151</strain>
    </source>
</reference>
<protein>
    <recommendedName>
        <fullName evidence="4">ABC transporter substrate-binding protein</fullName>
    </recommendedName>
</protein>
<dbReference type="EMBL" id="JTJM01000052">
    <property type="protein sequence ID" value="OBW90784.1"/>
    <property type="molecule type" value="Genomic_DNA"/>
</dbReference>
<sequence>MRYWLYCLLFLLLNSVAVAHPHAFIDMQNQFLIEQNRLVGIRMQWLMDEISSSEVIYEIENSTNKEKTVKQLTAEIMQNIVNQHYFAYFYDKNHQPIPYTKQPQNSELHVVNKHQLQIKFDVMLSKPRDLTQQQATLLIYDPTYYIAMLYPDKNSMTFNQTTQCELQIVEPEPNKAMQNYAASLDKNAEEDTSLGVLFAQKVTLSCP</sequence>
<feature type="chain" id="PRO_5008358710" description="ABC transporter substrate-binding protein" evidence="1">
    <location>
        <begin position="20"/>
        <end position="207"/>
    </location>
</feature>
<name>A0A1A7NNY3_9PAST</name>
<evidence type="ECO:0000256" key="1">
    <source>
        <dbReference type="SAM" id="SignalP"/>
    </source>
</evidence>
<dbReference type="InterPro" id="IPR016537">
    <property type="entry name" value="UCP008159_ABC"/>
</dbReference>
<gene>
    <name evidence="2" type="ORF">QV01_09535</name>
</gene>
<dbReference type="AlphaFoldDB" id="A0A1A7NNY3"/>
<evidence type="ECO:0008006" key="4">
    <source>
        <dbReference type="Google" id="ProtNLM"/>
    </source>
</evidence>
<keyword evidence="1" id="KW-0732">Signal</keyword>
<dbReference type="InterPro" id="IPR010412">
    <property type="entry name" value="DUF1007"/>
</dbReference>
<dbReference type="Proteomes" id="UP000243558">
    <property type="component" value="Unassembled WGS sequence"/>
</dbReference>
<comment type="caution">
    <text evidence="2">The sequence shown here is derived from an EMBL/GenBank/DDBJ whole genome shotgun (WGS) entry which is preliminary data.</text>
</comment>
<organism evidence="2 3">
    <name type="scientific">Gallibacterium genomosp. 3</name>
    <dbReference type="NCBI Taxonomy" id="505345"/>
    <lineage>
        <taxon>Bacteria</taxon>
        <taxon>Pseudomonadati</taxon>
        <taxon>Pseudomonadota</taxon>
        <taxon>Gammaproteobacteria</taxon>
        <taxon>Pasteurellales</taxon>
        <taxon>Pasteurellaceae</taxon>
        <taxon>Gallibacterium</taxon>
    </lineage>
</organism>
<evidence type="ECO:0000313" key="3">
    <source>
        <dbReference type="Proteomes" id="UP000243558"/>
    </source>
</evidence>
<feature type="signal peptide" evidence="1">
    <location>
        <begin position="1"/>
        <end position="19"/>
    </location>
</feature>
<dbReference type="PATRIC" id="fig|505345.7.peg.1888"/>